<evidence type="ECO:0000256" key="2">
    <source>
        <dbReference type="SAM" id="MobiDB-lite"/>
    </source>
</evidence>
<dbReference type="STRING" id="411461.DORFOR_01035"/>
<feature type="region of interest" description="Disordered" evidence="2">
    <location>
        <begin position="1"/>
        <end position="40"/>
    </location>
</feature>
<keyword evidence="3" id="KW-0472">Membrane</keyword>
<keyword evidence="3" id="KW-1133">Transmembrane helix</keyword>
<name>B0G458_9FIRM</name>
<accession>B0G458</accession>
<evidence type="ECO:0000256" key="1">
    <source>
        <dbReference type="SAM" id="Coils"/>
    </source>
</evidence>
<comment type="caution">
    <text evidence="4">The sequence shown here is derived from an EMBL/GenBank/DDBJ whole genome shotgun (WGS) entry which is preliminary data.</text>
</comment>
<keyword evidence="1" id="KW-0175">Coiled coil</keyword>
<dbReference type="GeneID" id="92862912"/>
<evidence type="ECO:0000313" key="4">
    <source>
        <dbReference type="EMBL" id="EDR47510.1"/>
    </source>
</evidence>
<protein>
    <submittedName>
        <fullName evidence="4">Uncharacterized protein</fullName>
    </submittedName>
</protein>
<dbReference type="PaxDb" id="411461-DORFOR_01035"/>
<reference evidence="4 5" key="1">
    <citation type="submission" date="2007-10" db="EMBL/GenBank/DDBJ databases">
        <title>Draft genome sequence of Dorea formicigenerans(ATCC 27755).</title>
        <authorList>
            <person name="Sudarsanam P."/>
            <person name="Ley R."/>
            <person name="Guruge J."/>
            <person name="Turnbaugh P.J."/>
            <person name="Mahowald M."/>
            <person name="Liep D."/>
            <person name="Gordon J."/>
        </authorList>
    </citation>
    <scope>NUCLEOTIDE SEQUENCE [LARGE SCALE GENOMIC DNA]</scope>
    <source>
        <strain evidence="4 5">ATCC 27755</strain>
    </source>
</reference>
<organism evidence="4 5">
    <name type="scientific">Dorea formicigenerans ATCC 27755</name>
    <dbReference type="NCBI Taxonomy" id="411461"/>
    <lineage>
        <taxon>Bacteria</taxon>
        <taxon>Bacillati</taxon>
        <taxon>Bacillota</taxon>
        <taxon>Clostridia</taxon>
        <taxon>Lachnospirales</taxon>
        <taxon>Lachnospiraceae</taxon>
        <taxon>Dorea</taxon>
    </lineage>
</organism>
<reference evidence="4 5" key="2">
    <citation type="submission" date="2007-10" db="EMBL/GenBank/DDBJ databases">
        <authorList>
            <person name="Fulton L."/>
            <person name="Clifton S."/>
            <person name="Fulton B."/>
            <person name="Xu J."/>
            <person name="Minx P."/>
            <person name="Pepin K.H."/>
            <person name="Johnson M."/>
            <person name="Thiruvilangam P."/>
            <person name="Bhonagiri V."/>
            <person name="Nash W.E."/>
            <person name="Wang C."/>
            <person name="Mardis E.R."/>
            <person name="Wilson R.K."/>
        </authorList>
    </citation>
    <scope>NUCLEOTIDE SEQUENCE [LARGE SCALE GENOMIC DNA]</scope>
    <source>
        <strain evidence="4 5">ATCC 27755</strain>
    </source>
</reference>
<evidence type="ECO:0000256" key="3">
    <source>
        <dbReference type="SAM" id="Phobius"/>
    </source>
</evidence>
<evidence type="ECO:0000313" key="5">
    <source>
        <dbReference type="Proteomes" id="UP000005359"/>
    </source>
</evidence>
<feature type="compositionally biased region" description="Basic and acidic residues" evidence="2">
    <location>
        <begin position="21"/>
        <end position="31"/>
    </location>
</feature>
<feature type="coiled-coil region" evidence="1">
    <location>
        <begin position="323"/>
        <end position="396"/>
    </location>
</feature>
<sequence>MTDKKFKYSQSAEANAAAHTAVEKAEKEAQEARQAVKTQQQAVDQAQNELNLVQASQEEKQKNYDYAFAKVKALGGNTSATAESAATHQTQAEVALAQARAEKIAAENEVNQKQTLLNQAQVESDAADENVKAKENALEKAENALKQLEAETNSSIVKKRADVDEKQNALDIAEKELEEKNVSISDAVEQKNKAEQALEEQEAELSVLQRELAAQTEDAAAAQIEVDKKQAAYDEIKAMIMQLLHAQADYNQKQQEEVTAKTEYKNAQNIVNTLEAALADAKDTQAEAQSKEERAKALSYDAAFLNQITDPDFTYLNDEISKVKDAQSREALLQKAYDAAKQKAAESEEAYGQAKLENVRTLAELAVAQTTYDKYLAEQKAQEAAAQAKADEELRKETEKIRQVFEQKDAADKYDNSKISQKAMSVKTGDKANAGGMLAVAGVAGMIAALAQKIKRREQD</sequence>
<dbReference type="RefSeq" id="WP_005331851.1">
    <property type="nucleotide sequence ID" value="NZ_AAXA02000011.1"/>
</dbReference>
<keyword evidence="3" id="KW-0812">Transmembrane</keyword>
<dbReference type="EMBL" id="AAXA02000011">
    <property type="protein sequence ID" value="EDR47510.1"/>
    <property type="molecule type" value="Genomic_DNA"/>
</dbReference>
<gene>
    <name evidence="4" type="ORF">DORFOR_01035</name>
</gene>
<feature type="coiled-coil region" evidence="1">
    <location>
        <begin position="89"/>
        <end position="225"/>
    </location>
</feature>
<dbReference type="AlphaFoldDB" id="B0G458"/>
<proteinExistence type="predicted"/>
<feature type="transmembrane region" description="Helical" evidence="3">
    <location>
        <begin position="432"/>
        <end position="451"/>
    </location>
</feature>
<feature type="coiled-coil region" evidence="1">
    <location>
        <begin position="264"/>
        <end position="294"/>
    </location>
</feature>
<dbReference type="Proteomes" id="UP000005359">
    <property type="component" value="Unassembled WGS sequence"/>
</dbReference>